<comment type="caution">
    <text evidence="1">The sequence shown here is derived from an EMBL/GenBank/DDBJ whole genome shotgun (WGS) entry which is preliminary data.</text>
</comment>
<reference evidence="1 2" key="1">
    <citation type="submission" date="2018-09" db="EMBL/GenBank/DDBJ databases">
        <title>YIM 75507 draft genome.</title>
        <authorList>
            <person name="Tang S."/>
            <person name="Feng Y."/>
        </authorList>
    </citation>
    <scope>NUCLEOTIDE SEQUENCE [LARGE SCALE GENOMIC DNA]</scope>
    <source>
        <strain evidence="1 2">YIM 75507</strain>
    </source>
</reference>
<sequence length="77" mass="8870">MEGFPEWAVWRSDAGRVWATLRRGLTGEEWEAGCSRTVDGDDARRLAEALEEQRRRQAEARRLRRLRETAARRGAAS</sequence>
<name>A0A3A4B0Q1_9ACTN</name>
<evidence type="ECO:0000313" key="2">
    <source>
        <dbReference type="Proteomes" id="UP000265768"/>
    </source>
</evidence>
<dbReference type="AlphaFoldDB" id="A0A3A4B0Q1"/>
<protein>
    <submittedName>
        <fullName evidence="1">Uncharacterized protein</fullName>
    </submittedName>
</protein>
<organism evidence="1 2">
    <name type="scientific">Bailinhaonella thermotolerans</name>
    <dbReference type="NCBI Taxonomy" id="1070861"/>
    <lineage>
        <taxon>Bacteria</taxon>
        <taxon>Bacillati</taxon>
        <taxon>Actinomycetota</taxon>
        <taxon>Actinomycetes</taxon>
        <taxon>Streptosporangiales</taxon>
        <taxon>Streptosporangiaceae</taxon>
        <taxon>Bailinhaonella</taxon>
    </lineage>
</organism>
<dbReference type="OrthoDB" id="3431467at2"/>
<evidence type="ECO:0000313" key="1">
    <source>
        <dbReference type="EMBL" id="RJL31020.1"/>
    </source>
</evidence>
<keyword evidence="2" id="KW-1185">Reference proteome</keyword>
<accession>A0A3A4B0Q1</accession>
<proteinExistence type="predicted"/>
<dbReference type="RefSeq" id="WP_119928443.1">
    <property type="nucleotide sequence ID" value="NZ_QZEY01000008.1"/>
</dbReference>
<gene>
    <name evidence="1" type="ORF">D5H75_21370</name>
</gene>
<dbReference type="Proteomes" id="UP000265768">
    <property type="component" value="Unassembled WGS sequence"/>
</dbReference>
<dbReference type="EMBL" id="QZEY01000008">
    <property type="protein sequence ID" value="RJL31020.1"/>
    <property type="molecule type" value="Genomic_DNA"/>
</dbReference>